<evidence type="ECO:0000313" key="2">
    <source>
        <dbReference type="Proteomes" id="UP000190135"/>
    </source>
</evidence>
<name>A0A1T4TEU6_9HYPH</name>
<dbReference type="EMBL" id="FUXL01000026">
    <property type="protein sequence ID" value="SKA38758.1"/>
    <property type="molecule type" value="Genomic_DNA"/>
</dbReference>
<sequence>MQAMGAIMPKPYYAPSPIAINSERLRSRPLRRFIHSNGARLYRLPAAKGEGRT</sequence>
<keyword evidence="2" id="KW-1185">Reference proteome</keyword>
<dbReference type="AlphaFoldDB" id="A0A1T4TEU6"/>
<organism evidence="1 2">
    <name type="scientific">Consotaella salsifontis</name>
    <dbReference type="NCBI Taxonomy" id="1365950"/>
    <lineage>
        <taxon>Bacteria</taxon>
        <taxon>Pseudomonadati</taxon>
        <taxon>Pseudomonadota</taxon>
        <taxon>Alphaproteobacteria</taxon>
        <taxon>Hyphomicrobiales</taxon>
        <taxon>Aurantimonadaceae</taxon>
        <taxon>Consotaella</taxon>
    </lineage>
</organism>
<evidence type="ECO:0000313" key="1">
    <source>
        <dbReference type="EMBL" id="SKA38758.1"/>
    </source>
</evidence>
<proteinExistence type="predicted"/>
<accession>A0A1T4TEU6</accession>
<reference evidence="1 2" key="1">
    <citation type="submission" date="2017-02" db="EMBL/GenBank/DDBJ databases">
        <authorList>
            <person name="Peterson S.W."/>
        </authorList>
    </citation>
    <scope>NUCLEOTIDE SEQUENCE [LARGE SCALE GENOMIC DNA]</scope>
    <source>
        <strain evidence="1 2">USBA 369</strain>
    </source>
</reference>
<protein>
    <submittedName>
        <fullName evidence="1">Uncharacterized protein</fullName>
    </submittedName>
</protein>
<dbReference type="STRING" id="1365950.SAMN05428963_12611"/>
<gene>
    <name evidence="1" type="ORF">SAMN05428963_12611</name>
</gene>
<dbReference type="Proteomes" id="UP000190135">
    <property type="component" value="Unassembled WGS sequence"/>
</dbReference>